<dbReference type="EMBL" id="ML996566">
    <property type="protein sequence ID" value="KAF2762269.1"/>
    <property type="molecule type" value="Genomic_DNA"/>
</dbReference>
<accession>A0A6A6WIV5</accession>
<evidence type="ECO:0000313" key="3">
    <source>
        <dbReference type="Proteomes" id="UP000799437"/>
    </source>
</evidence>
<feature type="transmembrane region" description="Helical" evidence="1">
    <location>
        <begin position="29"/>
        <end position="53"/>
    </location>
</feature>
<name>A0A6A6WIV5_9PEZI</name>
<sequence>MAPIPIDLLDETRAQLMRRQSVNFPEKTIIGLIAGIATFLVIFFAALGIWLYFYFKPTKGCGHAAEPFDDSATLSGVTLASRFSSDSIMKEKEKPVDFMTYHETMLPSRMASDETVMTLDHAPATPEPTVESPHHFRRYSMREAVAVRLEPVTGMVRKHEG</sequence>
<dbReference type="AlphaFoldDB" id="A0A6A6WIV5"/>
<dbReference type="Proteomes" id="UP000799437">
    <property type="component" value="Unassembled WGS sequence"/>
</dbReference>
<keyword evidence="1" id="KW-0812">Transmembrane</keyword>
<keyword evidence="1" id="KW-1133">Transmembrane helix</keyword>
<evidence type="ECO:0000256" key="1">
    <source>
        <dbReference type="SAM" id="Phobius"/>
    </source>
</evidence>
<keyword evidence="1" id="KW-0472">Membrane</keyword>
<reference evidence="2" key="1">
    <citation type="journal article" date="2020" name="Stud. Mycol.">
        <title>101 Dothideomycetes genomes: a test case for predicting lifestyles and emergence of pathogens.</title>
        <authorList>
            <person name="Haridas S."/>
            <person name="Albert R."/>
            <person name="Binder M."/>
            <person name="Bloem J."/>
            <person name="Labutti K."/>
            <person name="Salamov A."/>
            <person name="Andreopoulos B."/>
            <person name="Baker S."/>
            <person name="Barry K."/>
            <person name="Bills G."/>
            <person name="Bluhm B."/>
            <person name="Cannon C."/>
            <person name="Castanera R."/>
            <person name="Culley D."/>
            <person name="Daum C."/>
            <person name="Ezra D."/>
            <person name="Gonzalez J."/>
            <person name="Henrissat B."/>
            <person name="Kuo A."/>
            <person name="Liang C."/>
            <person name="Lipzen A."/>
            <person name="Lutzoni F."/>
            <person name="Magnuson J."/>
            <person name="Mondo S."/>
            <person name="Nolan M."/>
            <person name="Ohm R."/>
            <person name="Pangilinan J."/>
            <person name="Park H.-J."/>
            <person name="Ramirez L."/>
            <person name="Alfaro M."/>
            <person name="Sun H."/>
            <person name="Tritt A."/>
            <person name="Yoshinaga Y."/>
            <person name="Zwiers L.-H."/>
            <person name="Turgeon B."/>
            <person name="Goodwin S."/>
            <person name="Spatafora J."/>
            <person name="Crous P."/>
            <person name="Grigoriev I."/>
        </authorList>
    </citation>
    <scope>NUCLEOTIDE SEQUENCE</scope>
    <source>
        <strain evidence="2">CBS 121739</strain>
    </source>
</reference>
<evidence type="ECO:0000313" key="2">
    <source>
        <dbReference type="EMBL" id="KAF2762269.1"/>
    </source>
</evidence>
<protein>
    <submittedName>
        <fullName evidence="2">Uncharacterized protein</fullName>
    </submittedName>
</protein>
<proteinExistence type="predicted"/>
<dbReference type="RefSeq" id="XP_033604720.1">
    <property type="nucleotide sequence ID" value="XM_033743342.1"/>
</dbReference>
<dbReference type="GeneID" id="54484396"/>
<organism evidence="2 3">
    <name type="scientific">Pseudovirgaria hyperparasitica</name>
    <dbReference type="NCBI Taxonomy" id="470096"/>
    <lineage>
        <taxon>Eukaryota</taxon>
        <taxon>Fungi</taxon>
        <taxon>Dikarya</taxon>
        <taxon>Ascomycota</taxon>
        <taxon>Pezizomycotina</taxon>
        <taxon>Dothideomycetes</taxon>
        <taxon>Dothideomycetes incertae sedis</taxon>
        <taxon>Acrospermales</taxon>
        <taxon>Acrospermaceae</taxon>
        <taxon>Pseudovirgaria</taxon>
    </lineage>
</organism>
<keyword evidence="3" id="KW-1185">Reference proteome</keyword>
<gene>
    <name evidence="2" type="ORF">EJ05DRAFT_473183</name>
</gene>